<protein>
    <submittedName>
        <fullName evidence="2">Uncharacterized protein</fullName>
    </submittedName>
</protein>
<name>A0A0N5AR72_9BILA</name>
<reference evidence="2" key="1">
    <citation type="submission" date="2017-02" db="UniProtKB">
        <authorList>
            <consortium name="WormBaseParasite"/>
        </authorList>
    </citation>
    <scope>IDENTIFICATION</scope>
</reference>
<dbReference type="STRING" id="451379.A0A0N5AR72"/>
<dbReference type="Proteomes" id="UP000046393">
    <property type="component" value="Unplaced"/>
</dbReference>
<proteinExistence type="predicted"/>
<evidence type="ECO:0000313" key="1">
    <source>
        <dbReference type="Proteomes" id="UP000046393"/>
    </source>
</evidence>
<keyword evidence="1" id="KW-1185">Reference proteome</keyword>
<sequence>MLECGPCIFTSRVIFRCNKFITNKYSTGSGIRLFENKEVKAKKDIDEAKTNESLLQYLASGRYLNSEKSFHYTDRPAGKGYTNYAVTIYPGRPWIWPPLKRSFRNLMFVDVSKVIFPTIRKKMDFKELDGTSKQLEAKGRSERFSTNA</sequence>
<dbReference type="AlphaFoldDB" id="A0A0N5AR72"/>
<dbReference type="WBParaSite" id="SMUV_0000720701-mRNA-1">
    <property type="protein sequence ID" value="SMUV_0000720701-mRNA-1"/>
    <property type="gene ID" value="SMUV_0000720701"/>
</dbReference>
<accession>A0A0N5AR72</accession>
<evidence type="ECO:0000313" key="2">
    <source>
        <dbReference type="WBParaSite" id="SMUV_0000720701-mRNA-1"/>
    </source>
</evidence>
<organism evidence="1 2">
    <name type="scientific">Syphacia muris</name>
    <dbReference type="NCBI Taxonomy" id="451379"/>
    <lineage>
        <taxon>Eukaryota</taxon>
        <taxon>Metazoa</taxon>
        <taxon>Ecdysozoa</taxon>
        <taxon>Nematoda</taxon>
        <taxon>Chromadorea</taxon>
        <taxon>Rhabditida</taxon>
        <taxon>Spirurina</taxon>
        <taxon>Oxyuridomorpha</taxon>
        <taxon>Oxyuroidea</taxon>
        <taxon>Oxyuridae</taxon>
        <taxon>Syphacia</taxon>
    </lineage>
</organism>